<protein>
    <submittedName>
        <fullName evidence="3">Uncharacterized protein</fullName>
    </submittedName>
</protein>
<name>A0ABR4G7E1_9EURO</name>
<evidence type="ECO:0000313" key="4">
    <source>
        <dbReference type="Proteomes" id="UP001610563"/>
    </source>
</evidence>
<proteinExistence type="predicted"/>
<comment type="caution">
    <text evidence="3">The sequence shown here is derived from an EMBL/GenBank/DDBJ whole genome shotgun (WGS) entry which is preliminary data.</text>
</comment>
<gene>
    <name evidence="3" type="ORF">BJX66DRAFT_302752</name>
</gene>
<keyword evidence="2" id="KW-1133">Transmembrane helix</keyword>
<dbReference type="Proteomes" id="UP001610563">
    <property type="component" value="Unassembled WGS sequence"/>
</dbReference>
<feature type="region of interest" description="Disordered" evidence="1">
    <location>
        <begin position="689"/>
        <end position="713"/>
    </location>
</feature>
<organism evidence="3 4">
    <name type="scientific">Aspergillus keveii</name>
    <dbReference type="NCBI Taxonomy" id="714993"/>
    <lineage>
        <taxon>Eukaryota</taxon>
        <taxon>Fungi</taxon>
        <taxon>Dikarya</taxon>
        <taxon>Ascomycota</taxon>
        <taxon>Pezizomycotina</taxon>
        <taxon>Eurotiomycetes</taxon>
        <taxon>Eurotiomycetidae</taxon>
        <taxon>Eurotiales</taxon>
        <taxon>Aspergillaceae</taxon>
        <taxon>Aspergillus</taxon>
        <taxon>Aspergillus subgen. Nidulantes</taxon>
    </lineage>
</organism>
<keyword evidence="2" id="KW-0472">Membrane</keyword>
<evidence type="ECO:0000256" key="1">
    <source>
        <dbReference type="SAM" id="MobiDB-lite"/>
    </source>
</evidence>
<dbReference type="EMBL" id="JBFTWV010000039">
    <property type="protein sequence ID" value="KAL2794943.1"/>
    <property type="molecule type" value="Genomic_DNA"/>
</dbReference>
<sequence length="713" mass="80656">MAPVPRRPPSTPLIIRPTLVAPSTPVPVTSFIPRKLFLQLFAGTTCIFIVTVLFWKFPGIVRFFTKNNVLREGNTTTARYAKTWYGWVSSERHESHKRALRKLMAKLSSWVPWRSSRVDFQWVWWDHRGQKLGPCRDREEGGLSKWERGYGFVPPNIIWSQERVSSDGIEMHSRPKPPDAQYATGALLPLEPPQPAFSSRMRVTRTSLSLHEGLGSTFPARYSTGHRVPRTDFSYDFGSHPGSLLVPHINKRLKLLRQLPHDRGPYRVPLTPALHHLSLPQSFSTPCLSQPGHFSPPQVMNSHTVCKSESAGSDNFPSETLAMLQRSRKYQIWSARMGLLTLKCLGYSTHTLPRVPPGTPQSALLGSFSIGHTSGVHANQYYHRVNGACSSDISDLSLGSGEHQCSRRVVASVKGHKLGNDAPDGQILSSLSVSSSLPLSPMLQPTDKNFHTDRTNPAGKDSIRGGSSTERSGHCVVQSKDWSNWEVRLIDNLDRRLEWLSDQLSPGKRTFHFALLANHWLNTETWIVYDPISRVSINARRRLGDPRFNVPYPKPQWNPHPKYPKVQHRLAHTPKINAWRAAMNQSRTASGLRELIKSIELYDSSAEDPLDGKVDPACWVIRKPPQGFSLSARQMETYYEGGTGWQEKLSDWQKVRRGYRVQKAIHEGRVNRTRAKQIIYGITQHYQRASSRPFRPESNGEGGVEQFFTEETS</sequence>
<keyword evidence="2" id="KW-0812">Transmembrane</keyword>
<feature type="region of interest" description="Disordered" evidence="1">
    <location>
        <begin position="442"/>
        <end position="472"/>
    </location>
</feature>
<evidence type="ECO:0000313" key="3">
    <source>
        <dbReference type="EMBL" id="KAL2794943.1"/>
    </source>
</evidence>
<keyword evidence="4" id="KW-1185">Reference proteome</keyword>
<reference evidence="3 4" key="1">
    <citation type="submission" date="2024-07" db="EMBL/GenBank/DDBJ databases">
        <title>Section-level genome sequencing and comparative genomics of Aspergillus sections Usti and Cavernicolus.</title>
        <authorList>
            <consortium name="Lawrence Berkeley National Laboratory"/>
            <person name="Nybo J.L."/>
            <person name="Vesth T.C."/>
            <person name="Theobald S."/>
            <person name="Frisvad J.C."/>
            <person name="Larsen T.O."/>
            <person name="Kjaerboelling I."/>
            <person name="Rothschild-Mancinelli K."/>
            <person name="Lyhne E.K."/>
            <person name="Kogle M.E."/>
            <person name="Barry K."/>
            <person name="Clum A."/>
            <person name="Na H."/>
            <person name="Ledsgaard L."/>
            <person name="Lin J."/>
            <person name="Lipzen A."/>
            <person name="Kuo A."/>
            <person name="Riley R."/>
            <person name="Mondo S."/>
            <person name="Labutti K."/>
            <person name="Haridas S."/>
            <person name="Pangalinan J."/>
            <person name="Salamov A.A."/>
            <person name="Simmons B.A."/>
            <person name="Magnuson J.K."/>
            <person name="Chen J."/>
            <person name="Drula E."/>
            <person name="Henrissat B."/>
            <person name="Wiebenga A."/>
            <person name="Lubbers R.J."/>
            <person name="Gomes A.C."/>
            <person name="Makela M.R."/>
            <person name="Stajich J."/>
            <person name="Grigoriev I.V."/>
            <person name="Mortensen U.H."/>
            <person name="De Vries R.P."/>
            <person name="Baker S.E."/>
            <person name="Andersen M.R."/>
        </authorList>
    </citation>
    <scope>NUCLEOTIDE SEQUENCE [LARGE SCALE GENOMIC DNA]</scope>
    <source>
        <strain evidence="3 4">CBS 209.92</strain>
    </source>
</reference>
<evidence type="ECO:0000256" key="2">
    <source>
        <dbReference type="SAM" id="Phobius"/>
    </source>
</evidence>
<accession>A0ABR4G7E1</accession>
<feature type="transmembrane region" description="Helical" evidence="2">
    <location>
        <begin position="36"/>
        <end position="55"/>
    </location>
</feature>